<evidence type="ECO:0000256" key="9">
    <source>
        <dbReference type="ARBA" id="ARBA00034102"/>
    </source>
</evidence>
<comment type="similarity">
    <text evidence="2">Belongs to the synaptobrevin family.</text>
</comment>
<dbReference type="Gene3D" id="1.20.5.110">
    <property type="match status" value="1"/>
</dbReference>
<dbReference type="GO" id="GO:0030670">
    <property type="term" value="C:phagocytic vesicle membrane"/>
    <property type="evidence" value="ECO:0007669"/>
    <property type="project" value="UniProtKB-SubCell"/>
</dbReference>
<dbReference type="GO" id="GO:0006906">
    <property type="term" value="P:vesicle fusion"/>
    <property type="evidence" value="ECO:0007669"/>
    <property type="project" value="TreeGrafter"/>
</dbReference>
<gene>
    <name evidence="17" type="ORF">GSONMT00069294001</name>
</gene>
<dbReference type="GO" id="GO:0005789">
    <property type="term" value="C:endoplasmic reticulum membrane"/>
    <property type="evidence" value="ECO:0007669"/>
    <property type="project" value="UniProtKB-SubCell"/>
</dbReference>
<dbReference type="EMBL" id="FR904443">
    <property type="protein sequence ID" value="CDQ63505.1"/>
    <property type="molecule type" value="Genomic_DNA"/>
</dbReference>
<protein>
    <recommendedName>
        <fullName evidence="15">Vesicle-associated membrane protein 7</fullName>
    </recommendedName>
    <alternativeName>
        <fullName evidence="16">Synaptobrevin-like protein 1</fullName>
    </alternativeName>
</protein>
<evidence type="ECO:0000256" key="12">
    <source>
        <dbReference type="ARBA" id="ARBA00037845"/>
    </source>
</evidence>
<dbReference type="FunFam" id="1.20.5.110:FF:000004">
    <property type="entry name" value="Vesicle-associated membrane protein 7"/>
    <property type="match status" value="1"/>
</dbReference>
<organism evidence="17 18">
    <name type="scientific">Oncorhynchus mykiss</name>
    <name type="common">Rainbow trout</name>
    <name type="synonym">Salmo gairdneri</name>
    <dbReference type="NCBI Taxonomy" id="8022"/>
    <lineage>
        <taxon>Eukaryota</taxon>
        <taxon>Metazoa</taxon>
        <taxon>Chordata</taxon>
        <taxon>Craniata</taxon>
        <taxon>Vertebrata</taxon>
        <taxon>Euteleostomi</taxon>
        <taxon>Actinopterygii</taxon>
        <taxon>Neopterygii</taxon>
        <taxon>Teleostei</taxon>
        <taxon>Protacanthopterygii</taxon>
        <taxon>Salmoniformes</taxon>
        <taxon>Salmonidae</taxon>
        <taxon>Salmoninae</taxon>
        <taxon>Oncorhynchus</taxon>
    </lineage>
</organism>
<dbReference type="Proteomes" id="UP000193380">
    <property type="component" value="Unassembled WGS sequence"/>
</dbReference>
<reference evidence="17" key="2">
    <citation type="submission" date="2014-03" db="EMBL/GenBank/DDBJ databases">
        <authorList>
            <person name="Genoscope - CEA"/>
        </authorList>
    </citation>
    <scope>NUCLEOTIDE SEQUENCE</scope>
</reference>
<dbReference type="GO" id="GO:0005484">
    <property type="term" value="F:SNAP receptor activity"/>
    <property type="evidence" value="ECO:0007669"/>
    <property type="project" value="TreeGrafter"/>
</dbReference>
<name>A0A060WG21_ONCMY</name>
<keyword evidence="4" id="KW-0770">Synapse</keyword>
<proteinExistence type="inferred from homology"/>
<dbReference type="PaxDb" id="8022-A0A060WG21"/>
<dbReference type="Gene3D" id="3.30.450.50">
    <property type="entry name" value="Longin domain"/>
    <property type="match status" value="1"/>
</dbReference>
<dbReference type="Pfam" id="PF00957">
    <property type="entry name" value="Synaptobrevin"/>
    <property type="match status" value="1"/>
</dbReference>
<dbReference type="PROSITE" id="PS50892">
    <property type="entry name" value="V_SNARE"/>
    <property type="match status" value="1"/>
</dbReference>
<reference evidence="17" key="1">
    <citation type="journal article" date="2014" name="Nat. Commun.">
        <title>The rainbow trout genome provides novel insights into evolution after whole-genome duplication in vertebrates.</title>
        <authorList>
            <person name="Berthelot C."/>
            <person name="Brunet F."/>
            <person name="Chalopin D."/>
            <person name="Juanchich A."/>
            <person name="Bernard M."/>
            <person name="Noel B."/>
            <person name="Bento P."/>
            <person name="Da Silva C."/>
            <person name="Labadie K."/>
            <person name="Alberti A."/>
            <person name="Aury J.M."/>
            <person name="Louis A."/>
            <person name="Dehais P."/>
            <person name="Bardou P."/>
            <person name="Montfort J."/>
            <person name="Klopp C."/>
            <person name="Cabau C."/>
            <person name="Gaspin C."/>
            <person name="Thorgaard G.H."/>
            <person name="Boussaha M."/>
            <person name="Quillet E."/>
            <person name="Guyomard R."/>
            <person name="Galiana D."/>
            <person name="Bobe J."/>
            <person name="Volff J.N."/>
            <person name="Genet C."/>
            <person name="Wincker P."/>
            <person name="Jaillon O."/>
            <person name="Roest Crollius H."/>
            <person name="Guiguen Y."/>
        </authorList>
    </citation>
    <scope>NUCLEOTIDE SEQUENCE [LARGE SCALE GENOMIC DNA]</scope>
</reference>
<dbReference type="SMART" id="SM01270">
    <property type="entry name" value="Longin"/>
    <property type="match status" value="1"/>
</dbReference>
<evidence type="ECO:0000256" key="2">
    <source>
        <dbReference type="ARBA" id="ARBA00008025"/>
    </source>
</evidence>
<sequence length="217" mass="24562">MPIVYCCVERSNIILADLALRGGRFQEAALSFLRPLPFGALYRRSIQLDGFRYHILSEDGVSYVCVTELSYESRRAHEFLNQICSFFANSPLIKKAAFAQPYEFSSDLHQVLGQLMADYSSQQPASSKLDSVQGQVNEVKVILKDNINKVLERGERLDDLVDKTHDLQATADSFQRTSTRVARKYWWKNAKMMIIIGVIVLIILILIILFATGVIPS</sequence>
<dbReference type="PANTHER" id="PTHR21136">
    <property type="entry name" value="SNARE PROTEINS"/>
    <property type="match status" value="1"/>
</dbReference>
<keyword evidence="6" id="KW-0653">Protein transport</keyword>
<keyword evidence="4" id="KW-0771">Synaptosome</keyword>
<dbReference type="GO" id="GO:0005794">
    <property type="term" value="C:Golgi apparatus"/>
    <property type="evidence" value="ECO:0007669"/>
    <property type="project" value="UniProtKB-SubCell"/>
</dbReference>
<evidence type="ECO:0000256" key="1">
    <source>
        <dbReference type="ARBA" id="ARBA00004163"/>
    </source>
</evidence>
<evidence type="ECO:0000313" key="18">
    <source>
        <dbReference type="Proteomes" id="UP000193380"/>
    </source>
</evidence>
<evidence type="ECO:0000256" key="15">
    <source>
        <dbReference type="ARBA" id="ARBA00039269"/>
    </source>
</evidence>
<keyword evidence="3" id="KW-0813">Transport</keyword>
<dbReference type="PROSITE" id="PS50859">
    <property type="entry name" value="LONGIN"/>
    <property type="match status" value="1"/>
</dbReference>
<evidence type="ECO:0000256" key="11">
    <source>
        <dbReference type="ARBA" id="ARBA00037803"/>
    </source>
</evidence>
<dbReference type="InterPro" id="IPR051097">
    <property type="entry name" value="Synaptobrevin-like_transport"/>
</dbReference>
<dbReference type="InterPro" id="IPR042855">
    <property type="entry name" value="V_SNARE_CC"/>
</dbReference>
<evidence type="ECO:0000256" key="8">
    <source>
        <dbReference type="ARBA" id="ARBA00023136"/>
    </source>
</evidence>
<evidence type="ECO:0000256" key="10">
    <source>
        <dbReference type="ARBA" id="ARBA00037801"/>
    </source>
</evidence>
<dbReference type="GO" id="GO:0031201">
    <property type="term" value="C:SNARE complex"/>
    <property type="evidence" value="ECO:0007669"/>
    <property type="project" value="TreeGrafter"/>
</dbReference>
<evidence type="ECO:0000313" key="17">
    <source>
        <dbReference type="EMBL" id="CDQ63505.1"/>
    </source>
</evidence>
<evidence type="ECO:0000256" key="5">
    <source>
        <dbReference type="ARBA" id="ARBA00022692"/>
    </source>
</evidence>
<evidence type="ECO:0000256" key="14">
    <source>
        <dbReference type="ARBA" id="ARBA00037875"/>
    </source>
</evidence>
<dbReference type="GO" id="GO:0006887">
    <property type="term" value="P:exocytosis"/>
    <property type="evidence" value="ECO:0007669"/>
    <property type="project" value="TreeGrafter"/>
</dbReference>
<evidence type="ECO:0000256" key="3">
    <source>
        <dbReference type="ARBA" id="ARBA00022448"/>
    </source>
</evidence>
<evidence type="ECO:0000256" key="13">
    <source>
        <dbReference type="ARBA" id="ARBA00037863"/>
    </source>
</evidence>
<dbReference type="SUPFAM" id="SSF64356">
    <property type="entry name" value="SNARE-like"/>
    <property type="match status" value="1"/>
</dbReference>
<evidence type="ECO:0000256" key="4">
    <source>
        <dbReference type="ARBA" id="ARBA00022599"/>
    </source>
</evidence>
<dbReference type="InterPro" id="IPR010908">
    <property type="entry name" value="Longin_dom"/>
</dbReference>
<dbReference type="GO" id="GO:0015031">
    <property type="term" value="P:protein transport"/>
    <property type="evidence" value="ECO:0007669"/>
    <property type="project" value="UniProtKB-KW"/>
</dbReference>
<dbReference type="AlphaFoldDB" id="A0A060WG21"/>
<keyword evidence="5" id="KW-0812">Transmembrane</keyword>
<dbReference type="CDD" id="cd15868">
    <property type="entry name" value="R-SNARE_VAMP8"/>
    <property type="match status" value="1"/>
</dbReference>
<comment type="subcellular location">
    <subcellularLocation>
        <location evidence="14">Cytoplasmic vesicle</location>
        <location evidence="14">Phagosome membrane</location>
        <topology evidence="14">Single-pass type IV membrane protein</topology>
    </subcellularLocation>
    <subcellularLocation>
        <location evidence="11">Cytoplasmic vesicle</location>
        <location evidence="11">Secretory vesicle membrane</location>
        <topology evidence="11">Single-pass type IV membrane protein</topology>
    </subcellularLocation>
    <subcellularLocation>
        <location evidence="1">Endoplasmic reticulum membrane</location>
        <topology evidence="1">Single-pass type IV membrane protein</topology>
    </subcellularLocation>
    <subcellularLocation>
        <location evidence="10">Golgi apparatus</location>
        <location evidence="10">trans-Golgi network membrane</location>
        <topology evidence="10">Single-pass type IV membrane protein</topology>
    </subcellularLocation>
    <subcellularLocation>
        <location evidence="12">Late endosome membrane</location>
        <topology evidence="12">Single-pass type IV membrane protein</topology>
    </subcellularLocation>
    <subcellularLocation>
        <location evidence="13">Lysosome membrane</location>
        <topology evidence="13">Single-pass type IV membrane protein</topology>
    </subcellularLocation>
    <subcellularLocation>
        <location evidence="9">Synapse</location>
        <location evidence="9">Synaptosome</location>
    </subcellularLocation>
</comment>
<dbReference type="PRINTS" id="PR00219">
    <property type="entry name" value="SYNAPTOBREVN"/>
</dbReference>
<dbReference type="InterPro" id="IPR001388">
    <property type="entry name" value="Synaptobrevin-like"/>
</dbReference>
<keyword evidence="8" id="KW-0472">Membrane</keyword>
<dbReference type="CDD" id="cd14824">
    <property type="entry name" value="Longin"/>
    <property type="match status" value="1"/>
</dbReference>
<dbReference type="GO" id="GO:0031902">
    <property type="term" value="C:late endosome membrane"/>
    <property type="evidence" value="ECO:0007669"/>
    <property type="project" value="UniProtKB-SubCell"/>
</dbReference>
<dbReference type="Pfam" id="PF13774">
    <property type="entry name" value="Longin"/>
    <property type="match status" value="1"/>
</dbReference>
<evidence type="ECO:0000256" key="6">
    <source>
        <dbReference type="ARBA" id="ARBA00022927"/>
    </source>
</evidence>
<dbReference type="InterPro" id="IPR011012">
    <property type="entry name" value="Longin-like_dom_sf"/>
</dbReference>
<dbReference type="PANTHER" id="PTHR21136:SF168">
    <property type="entry name" value="VESICLE-ASSOCIATED MEMBRANE PROTEIN 9"/>
    <property type="match status" value="1"/>
</dbReference>
<dbReference type="GO" id="GO:0000149">
    <property type="term" value="F:SNARE binding"/>
    <property type="evidence" value="ECO:0007669"/>
    <property type="project" value="TreeGrafter"/>
</dbReference>
<dbReference type="SUPFAM" id="SSF58038">
    <property type="entry name" value="SNARE fusion complex"/>
    <property type="match status" value="1"/>
</dbReference>
<dbReference type="GO" id="GO:0045202">
    <property type="term" value="C:synapse"/>
    <property type="evidence" value="ECO:0007669"/>
    <property type="project" value="UniProtKB-SubCell"/>
</dbReference>
<accession>A0A060WG21</accession>
<dbReference type="GO" id="GO:0043005">
    <property type="term" value="C:neuron projection"/>
    <property type="evidence" value="ECO:0007669"/>
    <property type="project" value="UniProtKB-KW"/>
</dbReference>
<dbReference type="STRING" id="8022.A0A060WG21"/>
<evidence type="ECO:0000256" key="16">
    <source>
        <dbReference type="ARBA" id="ARBA00042194"/>
    </source>
</evidence>
<dbReference type="GO" id="GO:0005765">
    <property type="term" value="C:lysosomal membrane"/>
    <property type="evidence" value="ECO:0007669"/>
    <property type="project" value="UniProtKB-SubCell"/>
</dbReference>
<keyword evidence="7" id="KW-1133">Transmembrane helix</keyword>
<evidence type="ECO:0000256" key="7">
    <source>
        <dbReference type="ARBA" id="ARBA00022989"/>
    </source>
</evidence>
<dbReference type="GO" id="GO:0030658">
    <property type="term" value="C:transport vesicle membrane"/>
    <property type="evidence" value="ECO:0007669"/>
    <property type="project" value="UniProtKB-SubCell"/>
</dbReference>